<dbReference type="InterPro" id="IPR036097">
    <property type="entry name" value="HisK_dim/P_sf"/>
</dbReference>
<dbReference type="PRINTS" id="PR00344">
    <property type="entry name" value="BCTRLSENSOR"/>
</dbReference>
<evidence type="ECO:0000256" key="4">
    <source>
        <dbReference type="ARBA" id="ARBA00022679"/>
    </source>
</evidence>
<comment type="catalytic activity">
    <reaction evidence="1">
        <text>ATP + protein L-histidine = ADP + protein N-phospho-L-histidine.</text>
        <dbReference type="EC" id="2.7.13.3"/>
    </reaction>
</comment>
<evidence type="ECO:0000256" key="6">
    <source>
        <dbReference type="ARBA" id="ARBA00023012"/>
    </source>
</evidence>
<dbReference type="CDD" id="cd00082">
    <property type="entry name" value="HisKA"/>
    <property type="match status" value="1"/>
</dbReference>
<dbReference type="Pfam" id="PF00512">
    <property type="entry name" value="HisKA"/>
    <property type="match status" value="1"/>
</dbReference>
<dbReference type="RefSeq" id="WP_123131515.1">
    <property type="nucleotide sequence ID" value="NZ_JBHMAD010000006.1"/>
</dbReference>
<evidence type="ECO:0000313" key="10">
    <source>
        <dbReference type="Proteomes" id="UP000271010"/>
    </source>
</evidence>
<dbReference type="SMART" id="SM00387">
    <property type="entry name" value="HATPase_c"/>
    <property type="match status" value="2"/>
</dbReference>
<dbReference type="Pfam" id="PF13581">
    <property type="entry name" value="HATPase_c_2"/>
    <property type="match status" value="1"/>
</dbReference>
<dbReference type="InterPro" id="IPR003661">
    <property type="entry name" value="HisK_dim/P_dom"/>
</dbReference>
<dbReference type="Proteomes" id="UP000271010">
    <property type="component" value="Unassembled WGS sequence"/>
</dbReference>
<dbReference type="EMBL" id="RJJE01000002">
    <property type="protein sequence ID" value="RNI32215.1"/>
    <property type="molecule type" value="Genomic_DNA"/>
</dbReference>
<dbReference type="InterPro" id="IPR003594">
    <property type="entry name" value="HATPase_dom"/>
</dbReference>
<dbReference type="EC" id="2.7.13.3" evidence="2"/>
<dbReference type="Gene3D" id="1.10.287.130">
    <property type="match status" value="1"/>
</dbReference>
<dbReference type="SUPFAM" id="SSF55874">
    <property type="entry name" value="ATPase domain of HSP90 chaperone/DNA topoisomerase II/histidine kinase"/>
    <property type="match status" value="2"/>
</dbReference>
<gene>
    <name evidence="9" type="ORF">EFA69_02490</name>
</gene>
<dbReference type="InterPro" id="IPR004358">
    <property type="entry name" value="Sig_transdc_His_kin-like_C"/>
</dbReference>
<sequence>MDQPITTIKLQNELDVVLAYKRAMQLSEFSGLPIASQTKFATAVSEICRNVLEHVGEGTIRFSMVENRGTLLLEAYVTDRGRGIPNVEELLDRKYIPTGNKGQGIYSSRKLVDHFQLESGFEKGTRVRLQKRIPANHPPINKAIIQGWSDFFNFESEISPYAEIKRQNMQLIELLEQLRVRTIETEYQLQEIQHLNQELQASNQEINALLQEREVKNLQLEKVNTTLDEFAHTVTHDLKAPLQNIMGLTDAVTDFLEEGSQQEAQAVLPMIQMQIKRMEYLIRDVLAYSLTGRQQIQKKRVSIGQLVYNVITTLTIPTGYQLHVPNNLPILEAEEIYLQQIFSNLLSNAVKYHDQPTGNIWVKAFETPEHWEFVVEDDGPGIPAEEQEKIFELFETTSDVNHPDSTGIGLAIVRKIIQEKGGRVWVKSEGRGTAMHFTWPLDTVLAPPLKA</sequence>
<dbReference type="CDD" id="cd00075">
    <property type="entry name" value="HATPase"/>
    <property type="match status" value="1"/>
</dbReference>
<dbReference type="SMART" id="SM00388">
    <property type="entry name" value="HisKA"/>
    <property type="match status" value="1"/>
</dbReference>
<evidence type="ECO:0000313" key="9">
    <source>
        <dbReference type="EMBL" id="RNI32215.1"/>
    </source>
</evidence>
<feature type="domain" description="Histidine kinase" evidence="8">
    <location>
        <begin position="233"/>
        <end position="443"/>
    </location>
</feature>
<evidence type="ECO:0000256" key="3">
    <source>
        <dbReference type="ARBA" id="ARBA00022553"/>
    </source>
</evidence>
<name>A0A3M9N478_9BACT</name>
<feature type="coiled-coil region" evidence="7">
    <location>
        <begin position="161"/>
        <end position="221"/>
    </location>
</feature>
<protein>
    <recommendedName>
        <fullName evidence="2">histidine kinase</fullName>
        <ecNumber evidence="2">2.7.13.3</ecNumber>
    </recommendedName>
</protein>
<evidence type="ECO:0000259" key="8">
    <source>
        <dbReference type="PROSITE" id="PS50109"/>
    </source>
</evidence>
<keyword evidence="3" id="KW-0597">Phosphoprotein</keyword>
<keyword evidence="4" id="KW-0808">Transferase</keyword>
<evidence type="ECO:0000256" key="7">
    <source>
        <dbReference type="SAM" id="Coils"/>
    </source>
</evidence>
<dbReference type="GO" id="GO:0000155">
    <property type="term" value="F:phosphorelay sensor kinase activity"/>
    <property type="evidence" value="ECO:0007669"/>
    <property type="project" value="InterPro"/>
</dbReference>
<dbReference type="PROSITE" id="PS50109">
    <property type="entry name" value="HIS_KIN"/>
    <property type="match status" value="1"/>
</dbReference>
<dbReference type="Pfam" id="PF02518">
    <property type="entry name" value="HATPase_c"/>
    <property type="match status" value="1"/>
</dbReference>
<dbReference type="SUPFAM" id="SSF47384">
    <property type="entry name" value="Homodimeric domain of signal transducing histidine kinase"/>
    <property type="match status" value="1"/>
</dbReference>
<evidence type="ECO:0000256" key="2">
    <source>
        <dbReference type="ARBA" id="ARBA00012438"/>
    </source>
</evidence>
<dbReference type="Gene3D" id="3.30.565.10">
    <property type="entry name" value="Histidine kinase-like ATPase, C-terminal domain"/>
    <property type="match status" value="2"/>
</dbReference>
<dbReference type="InterPro" id="IPR005467">
    <property type="entry name" value="His_kinase_dom"/>
</dbReference>
<comment type="caution">
    <text evidence="9">The sequence shown here is derived from an EMBL/GenBank/DDBJ whole genome shotgun (WGS) entry which is preliminary data.</text>
</comment>
<dbReference type="PANTHER" id="PTHR43711">
    <property type="entry name" value="TWO-COMPONENT HISTIDINE KINASE"/>
    <property type="match status" value="1"/>
</dbReference>
<dbReference type="InterPro" id="IPR036890">
    <property type="entry name" value="HATPase_C_sf"/>
</dbReference>
<keyword evidence="10" id="KW-1185">Reference proteome</keyword>
<evidence type="ECO:0000256" key="5">
    <source>
        <dbReference type="ARBA" id="ARBA00022777"/>
    </source>
</evidence>
<keyword evidence="5 9" id="KW-0418">Kinase</keyword>
<accession>A0A3M9N478</accession>
<evidence type="ECO:0000256" key="1">
    <source>
        <dbReference type="ARBA" id="ARBA00000085"/>
    </source>
</evidence>
<dbReference type="AlphaFoldDB" id="A0A3M9N478"/>
<reference evidence="9 10" key="1">
    <citation type="submission" date="2018-11" db="EMBL/GenBank/DDBJ databases">
        <title>Rufibacter latericius sp. nov., isolated from water in Baiyang Lake.</title>
        <authorList>
            <person name="Yang Y."/>
        </authorList>
    </citation>
    <scope>NUCLEOTIDE SEQUENCE [LARGE SCALE GENOMIC DNA]</scope>
    <source>
        <strain evidence="9 10">MCC P1</strain>
    </source>
</reference>
<dbReference type="InterPro" id="IPR050736">
    <property type="entry name" value="Sensor_HK_Regulatory"/>
</dbReference>
<keyword evidence="6" id="KW-0902">Two-component regulatory system</keyword>
<organism evidence="9 10">
    <name type="scientific">Rufibacter immobilis</name>
    <dbReference type="NCBI Taxonomy" id="1348778"/>
    <lineage>
        <taxon>Bacteria</taxon>
        <taxon>Pseudomonadati</taxon>
        <taxon>Bacteroidota</taxon>
        <taxon>Cytophagia</taxon>
        <taxon>Cytophagales</taxon>
        <taxon>Hymenobacteraceae</taxon>
        <taxon>Rufibacter</taxon>
    </lineage>
</organism>
<proteinExistence type="predicted"/>
<dbReference type="OrthoDB" id="9766459at2"/>
<dbReference type="PANTHER" id="PTHR43711:SF31">
    <property type="entry name" value="HISTIDINE KINASE"/>
    <property type="match status" value="1"/>
</dbReference>
<keyword evidence="7" id="KW-0175">Coiled coil</keyword>